<gene>
    <name evidence="2" type="ordered locus">Daro_3167</name>
</gene>
<accession>Q47B84</accession>
<feature type="transmembrane region" description="Helical" evidence="1">
    <location>
        <begin position="234"/>
        <end position="256"/>
    </location>
</feature>
<evidence type="ECO:0000313" key="2">
    <source>
        <dbReference type="EMBL" id="AAZ47897.1"/>
    </source>
</evidence>
<dbReference type="EMBL" id="CP000089">
    <property type="protein sequence ID" value="AAZ47897.1"/>
    <property type="molecule type" value="Genomic_DNA"/>
</dbReference>
<reference evidence="2" key="1">
    <citation type="submission" date="2005-08" db="EMBL/GenBank/DDBJ databases">
        <title>Complete sequence of Dechloromonas aromatica RCB.</title>
        <authorList>
            <person name="Salinero K.K."/>
            <person name="Copeland A."/>
            <person name="Lucas S."/>
            <person name="Lapidus A."/>
            <person name="Barry K."/>
            <person name="Detter J.C."/>
            <person name="Glavina T."/>
            <person name="Hammon N."/>
            <person name="Israni S."/>
            <person name="Pitluck S."/>
            <person name="Di Bartolo G."/>
            <person name="Trong S."/>
            <person name="Schmutz J."/>
            <person name="Larimer F."/>
            <person name="Land M."/>
            <person name="Ivanova N."/>
            <person name="Richardson P."/>
        </authorList>
    </citation>
    <scope>NUCLEOTIDE SEQUENCE</scope>
    <source>
        <strain evidence="2">RCB</strain>
    </source>
</reference>
<sequence length="526" mass="58348">MNGGELSLHFTNSVLVTVVVALFVLWRYRQAILGGMMQGDDLALPVPVPAVTLHTPNGGVAGDPAAYERSIRWRISAAWLLTTAICGLPMAIAYQWAGNFGFSPAYSLGLTLCYMIAALPMIAVSLALPPLRIVGGFIVMMLGFAVTFLIAGMVQRAIIGRPFSWQIFGMLPLFFEIARNQLWMAGLFWLFSWPVRLRGVVPITFAALLVFGLAPLAGSRLTAALAATDFGTPWVMTLGLDGVFMLIALPAGWLAWLRLRRLAGDYEAKRFSDAQLLARTWWLMLVVTIGFDIFIAREHRLLALLVVLGEIAIFGPVNHWVMQWLGVVRLAVSRPAPTLLLLRIFGYTVRTERLFDRVAARWRLIGPVTMIAAPDVTARTIDAGDYLRWLIGRVDELFVTSRDSLDARLASLDLRPDPDGRFRINEFCCRDSSWQATVVELMCRADVVIMDVRGITAARRGCEFELQQLAQRLPPQRLVLVVDVQTDKSILRAALGPALSEVRMVEVRRGWQADRAFNALLEAVSA</sequence>
<keyword evidence="1" id="KW-1133">Transmembrane helix</keyword>
<dbReference type="AlphaFoldDB" id="Q47B84"/>
<dbReference type="OrthoDB" id="9178117at2"/>
<dbReference type="KEGG" id="dar:Daro_3167"/>
<feature type="transmembrane region" description="Helical" evidence="1">
    <location>
        <begin position="203"/>
        <end position="228"/>
    </location>
</feature>
<keyword evidence="1" id="KW-0472">Membrane</keyword>
<name>Q47B84_DECAR</name>
<feature type="transmembrane region" description="Helical" evidence="1">
    <location>
        <begin position="135"/>
        <end position="159"/>
    </location>
</feature>
<evidence type="ECO:0000256" key="1">
    <source>
        <dbReference type="SAM" id="Phobius"/>
    </source>
</evidence>
<dbReference type="eggNOG" id="ENOG503267W">
    <property type="taxonomic scope" value="Bacteria"/>
</dbReference>
<dbReference type="HOGENOM" id="CLU_523546_0_0_4"/>
<feature type="transmembrane region" description="Helical" evidence="1">
    <location>
        <begin position="276"/>
        <end position="295"/>
    </location>
</feature>
<dbReference type="STRING" id="159087.Daro_3167"/>
<protein>
    <submittedName>
        <fullName evidence="2">Uncharacterized protein</fullName>
    </submittedName>
</protein>
<feature type="transmembrane region" description="Helical" evidence="1">
    <location>
        <begin position="6"/>
        <end position="28"/>
    </location>
</feature>
<feature type="transmembrane region" description="Helical" evidence="1">
    <location>
        <begin position="77"/>
        <end position="96"/>
    </location>
</feature>
<feature type="transmembrane region" description="Helical" evidence="1">
    <location>
        <begin position="108"/>
        <end position="128"/>
    </location>
</feature>
<keyword evidence="1" id="KW-0812">Transmembrane</keyword>
<feature type="transmembrane region" description="Helical" evidence="1">
    <location>
        <begin position="165"/>
        <end position="191"/>
    </location>
</feature>
<organism evidence="2">
    <name type="scientific">Dechloromonas aromatica (strain RCB)</name>
    <dbReference type="NCBI Taxonomy" id="159087"/>
    <lineage>
        <taxon>Bacteria</taxon>
        <taxon>Pseudomonadati</taxon>
        <taxon>Pseudomonadota</taxon>
        <taxon>Betaproteobacteria</taxon>
        <taxon>Rhodocyclales</taxon>
        <taxon>Azonexaceae</taxon>
        <taxon>Dechloromonas</taxon>
    </lineage>
</organism>
<proteinExistence type="predicted"/>